<evidence type="ECO:0000256" key="1">
    <source>
        <dbReference type="SAM" id="MobiDB-lite"/>
    </source>
</evidence>
<protein>
    <recommendedName>
        <fullName evidence="2">Ig-like domain-containing protein</fullName>
    </recommendedName>
</protein>
<reference evidence="3" key="1">
    <citation type="journal article" date="2021" name="Sci. Adv.">
        <title>The American lobster genome reveals insights on longevity, neural, and immune adaptations.</title>
        <authorList>
            <person name="Polinski J.M."/>
            <person name="Zimin A.V."/>
            <person name="Clark K.F."/>
            <person name="Kohn A.B."/>
            <person name="Sadowski N."/>
            <person name="Timp W."/>
            <person name="Ptitsyn A."/>
            <person name="Khanna P."/>
            <person name="Romanova D.Y."/>
            <person name="Williams P."/>
            <person name="Greenwood S.J."/>
            <person name="Moroz L.L."/>
            <person name="Walt D.R."/>
            <person name="Bodnar A.G."/>
        </authorList>
    </citation>
    <scope>NUCLEOTIDE SEQUENCE</scope>
    <source>
        <strain evidence="3">GMGI-L3</strain>
    </source>
</reference>
<dbReference type="Proteomes" id="UP000747542">
    <property type="component" value="Unassembled WGS sequence"/>
</dbReference>
<feature type="domain" description="Ig-like" evidence="2">
    <location>
        <begin position="109"/>
        <end position="236"/>
    </location>
</feature>
<feature type="region of interest" description="Disordered" evidence="1">
    <location>
        <begin position="384"/>
        <end position="422"/>
    </location>
</feature>
<keyword evidence="4" id="KW-1185">Reference proteome</keyword>
<feature type="compositionally biased region" description="Basic residues" evidence="1">
    <location>
        <begin position="397"/>
        <end position="408"/>
    </location>
</feature>
<organism evidence="3 4">
    <name type="scientific">Homarus americanus</name>
    <name type="common">American lobster</name>
    <dbReference type="NCBI Taxonomy" id="6706"/>
    <lineage>
        <taxon>Eukaryota</taxon>
        <taxon>Metazoa</taxon>
        <taxon>Ecdysozoa</taxon>
        <taxon>Arthropoda</taxon>
        <taxon>Crustacea</taxon>
        <taxon>Multicrustacea</taxon>
        <taxon>Malacostraca</taxon>
        <taxon>Eumalacostraca</taxon>
        <taxon>Eucarida</taxon>
        <taxon>Decapoda</taxon>
        <taxon>Pleocyemata</taxon>
        <taxon>Astacidea</taxon>
        <taxon>Nephropoidea</taxon>
        <taxon>Nephropidae</taxon>
        <taxon>Homarus</taxon>
    </lineage>
</organism>
<dbReference type="PROSITE" id="PS50835">
    <property type="entry name" value="IG_LIKE"/>
    <property type="match status" value="1"/>
</dbReference>
<dbReference type="AlphaFoldDB" id="A0A8J5JR68"/>
<dbReference type="InterPro" id="IPR007110">
    <property type="entry name" value="Ig-like_dom"/>
</dbReference>
<comment type="caution">
    <text evidence="3">The sequence shown here is derived from an EMBL/GenBank/DDBJ whole genome shotgun (WGS) entry which is preliminary data.</text>
</comment>
<name>A0A8J5JR68_HOMAM</name>
<feature type="compositionally biased region" description="Basic and acidic residues" evidence="1">
    <location>
        <begin position="409"/>
        <end position="422"/>
    </location>
</feature>
<gene>
    <name evidence="3" type="ORF">Hamer_G027501</name>
</gene>
<proteinExistence type="predicted"/>
<sequence length="422" mass="47889">MSKWMTFSLPSGVKQLAKSITFLEMRQTFLTFPYPSPKPLRLHLLYAPLGLVYHHPHTTTTLHHSNPHTTISTTIPTPYHHYPHYHYQNHPTSPSPHHHTATTTTTDVPEEIEPNSMTEGENVTMICNLKANPVVKKVSWYHKKDPDSLSGLPGRSRQDLSYEDCLRTSQQGRKFFGEGQQTGNLVRQNATAGVSSSERQEVELRNIQRQQADVPVCSDTDRVSGSVGDDEAAELSCQRSHPARSPSAGNQTLLTPYTHHQTTDTLFVSLSCLASLVVWRQFVAEVSNLMELPATCYSISPRRCTYDREALHPGTYLLGIYARTSKGRASSEFLHGFTLPPKPGNWPPVVPTPTRLQDLMKVYKSYPGNHYMSSQTSCKLYSVSTQQQNRDRENRGKKEKKKMMKKKQDKCLQKRRWNENNT</sequence>
<accession>A0A8J5JR68</accession>
<evidence type="ECO:0000259" key="2">
    <source>
        <dbReference type="PROSITE" id="PS50835"/>
    </source>
</evidence>
<evidence type="ECO:0000313" key="3">
    <source>
        <dbReference type="EMBL" id="KAG7159674.1"/>
    </source>
</evidence>
<evidence type="ECO:0000313" key="4">
    <source>
        <dbReference type="Proteomes" id="UP000747542"/>
    </source>
</evidence>
<dbReference type="EMBL" id="JAHLQT010032931">
    <property type="protein sequence ID" value="KAG7159674.1"/>
    <property type="molecule type" value="Genomic_DNA"/>
</dbReference>